<gene>
    <name evidence="1" type="ORF">PXEA_LOCUS21075</name>
</gene>
<comment type="caution">
    <text evidence="1">The sequence shown here is derived from an EMBL/GenBank/DDBJ whole genome shotgun (WGS) entry which is preliminary data.</text>
</comment>
<dbReference type="AlphaFoldDB" id="A0A3S5C0M8"/>
<organism evidence="1 2">
    <name type="scientific">Protopolystoma xenopodis</name>
    <dbReference type="NCBI Taxonomy" id="117903"/>
    <lineage>
        <taxon>Eukaryota</taxon>
        <taxon>Metazoa</taxon>
        <taxon>Spiralia</taxon>
        <taxon>Lophotrochozoa</taxon>
        <taxon>Platyhelminthes</taxon>
        <taxon>Monogenea</taxon>
        <taxon>Polyopisthocotylea</taxon>
        <taxon>Polystomatidea</taxon>
        <taxon>Polystomatidae</taxon>
        <taxon>Protopolystoma</taxon>
    </lineage>
</organism>
<keyword evidence="2" id="KW-1185">Reference proteome</keyword>
<dbReference type="Proteomes" id="UP000784294">
    <property type="component" value="Unassembled WGS sequence"/>
</dbReference>
<reference evidence="1" key="1">
    <citation type="submission" date="2018-11" db="EMBL/GenBank/DDBJ databases">
        <authorList>
            <consortium name="Pathogen Informatics"/>
        </authorList>
    </citation>
    <scope>NUCLEOTIDE SEQUENCE</scope>
</reference>
<protein>
    <submittedName>
        <fullName evidence="1">Uncharacterized protein</fullName>
    </submittedName>
</protein>
<sequence length="67" mass="7427">MTEMSVCGVVKGDIGTHLTEESWTVAKASKLTCLRDALQEDLTADAANTERPFSWHPFAHLILTPER</sequence>
<accession>A0A3S5C0M8</accession>
<proteinExistence type="predicted"/>
<evidence type="ECO:0000313" key="2">
    <source>
        <dbReference type="Proteomes" id="UP000784294"/>
    </source>
</evidence>
<name>A0A3S5C0M8_9PLAT</name>
<evidence type="ECO:0000313" key="1">
    <source>
        <dbReference type="EMBL" id="VEL27635.1"/>
    </source>
</evidence>
<dbReference type="EMBL" id="CAAALY010088631">
    <property type="protein sequence ID" value="VEL27635.1"/>
    <property type="molecule type" value="Genomic_DNA"/>
</dbReference>